<gene>
    <name evidence="2" type="ORF">SAMN05660330_02357</name>
</gene>
<feature type="transmembrane region" description="Helical" evidence="1">
    <location>
        <begin position="298"/>
        <end position="322"/>
    </location>
</feature>
<feature type="transmembrane region" description="Helical" evidence="1">
    <location>
        <begin position="374"/>
        <end position="400"/>
    </location>
</feature>
<dbReference type="AlphaFoldDB" id="A0A1H0RLJ0"/>
<keyword evidence="3" id="KW-1185">Reference proteome</keyword>
<keyword evidence="1" id="KW-0472">Membrane</keyword>
<keyword evidence="1" id="KW-0812">Transmembrane</keyword>
<feature type="transmembrane region" description="Helical" evidence="1">
    <location>
        <begin position="20"/>
        <end position="41"/>
    </location>
</feature>
<protein>
    <recommendedName>
        <fullName evidence="4">Di-and tricarboxylate transporter</fullName>
    </recommendedName>
</protein>
<feature type="transmembrane region" description="Helical" evidence="1">
    <location>
        <begin position="334"/>
        <end position="362"/>
    </location>
</feature>
<dbReference type="STRING" id="91360.SAMN05660330_02357"/>
<keyword evidence="1" id="KW-1133">Transmembrane helix</keyword>
<evidence type="ECO:0000313" key="2">
    <source>
        <dbReference type="EMBL" id="SDP30260.1"/>
    </source>
</evidence>
<evidence type="ECO:0000256" key="1">
    <source>
        <dbReference type="SAM" id="Phobius"/>
    </source>
</evidence>
<feature type="transmembrane region" description="Helical" evidence="1">
    <location>
        <begin position="203"/>
        <end position="222"/>
    </location>
</feature>
<dbReference type="Proteomes" id="UP000199073">
    <property type="component" value="Unassembled WGS sequence"/>
</dbReference>
<evidence type="ECO:0008006" key="4">
    <source>
        <dbReference type="Google" id="ProtNLM"/>
    </source>
</evidence>
<proteinExistence type="predicted"/>
<accession>A0A1H0RLJ0</accession>
<dbReference type="EMBL" id="FNJI01000015">
    <property type="protein sequence ID" value="SDP30260.1"/>
    <property type="molecule type" value="Genomic_DNA"/>
</dbReference>
<sequence>MRFDRFQASSVTDMKKYIGWIVFGTLFFYLLSVAMPFFLPVATVLAWLCPFLTRENLTGNALAQALVLLLAGAGAILFSASHGVFLGWGRIFSINVPLLAMFVAVSFLCLTNPVDKEDDLPKGNSAAVLTGVGLHLLGAIINLSALFIFGDRLRKKEALSREQMVILSRSFTAAAWWSPFFIATGVAFTYAPGMQWKETLLPGVIMSGIGLCFSIGEVCLFSKKKFSGYPLKKESLAVPLFLAAMVIFIHLAWSKAPVLPLICLLAPAGTLLFMKNSPRIPAVRNFIDNSISSVTGPFALFLAAGVFSCGIKSLMLVFPSLFSLTSATLSPELFATFLGIMILAGIIGIHPVVTIAIASPLLLPLNPDHSQLGFLFLSSWAVSTCSSPLSGVGLVLVSRFAISPGAIIKSNLPYAIAMWAIATLTNNLFFPV</sequence>
<feature type="transmembrane region" description="Helical" evidence="1">
    <location>
        <begin position="412"/>
        <end position="430"/>
    </location>
</feature>
<feature type="transmembrane region" description="Helical" evidence="1">
    <location>
        <begin position="259"/>
        <end position="277"/>
    </location>
</feature>
<organism evidence="2 3">
    <name type="scientific">Desulforhopalus singaporensis</name>
    <dbReference type="NCBI Taxonomy" id="91360"/>
    <lineage>
        <taxon>Bacteria</taxon>
        <taxon>Pseudomonadati</taxon>
        <taxon>Thermodesulfobacteriota</taxon>
        <taxon>Desulfobulbia</taxon>
        <taxon>Desulfobulbales</taxon>
        <taxon>Desulfocapsaceae</taxon>
        <taxon>Desulforhopalus</taxon>
    </lineage>
</organism>
<feature type="transmembrane region" description="Helical" evidence="1">
    <location>
        <begin position="234"/>
        <end position="253"/>
    </location>
</feature>
<feature type="transmembrane region" description="Helical" evidence="1">
    <location>
        <begin position="126"/>
        <end position="149"/>
    </location>
</feature>
<evidence type="ECO:0000313" key="3">
    <source>
        <dbReference type="Proteomes" id="UP000199073"/>
    </source>
</evidence>
<feature type="transmembrane region" description="Helical" evidence="1">
    <location>
        <begin position="92"/>
        <end position="114"/>
    </location>
</feature>
<feature type="transmembrane region" description="Helical" evidence="1">
    <location>
        <begin position="61"/>
        <end position="80"/>
    </location>
</feature>
<feature type="transmembrane region" description="Helical" evidence="1">
    <location>
        <begin position="170"/>
        <end position="191"/>
    </location>
</feature>
<reference evidence="2 3" key="1">
    <citation type="submission" date="2016-10" db="EMBL/GenBank/DDBJ databases">
        <authorList>
            <person name="de Groot N.N."/>
        </authorList>
    </citation>
    <scope>NUCLEOTIDE SEQUENCE [LARGE SCALE GENOMIC DNA]</scope>
    <source>
        <strain evidence="2 3">DSM 12130</strain>
    </source>
</reference>
<name>A0A1H0RLJ0_9BACT</name>